<dbReference type="InterPro" id="IPR025641">
    <property type="entry name" value="DUF4340"/>
</dbReference>
<proteinExistence type="predicted"/>
<feature type="signal peptide" evidence="2">
    <location>
        <begin position="1"/>
        <end position="26"/>
    </location>
</feature>
<evidence type="ECO:0000313" key="5">
    <source>
        <dbReference type="Proteomes" id="UP001138751"/>
    </source>
</evidence>
<comment type="caution">
    <text evidence="4">The sequence shown here is derived from an EMBL/GenBank/DDBJ whole genome shotgun (WGS) entry which is preliminary data.</text>
</comment>
<dbReference type="Pfam" id="PF14238">
    <property type="entry name" value="DUF4340"/>
    <property type="match status" value="1"/>
</dbReference>
<dbReference type="AlphaFoldDB" id="A0A9X9WVW2"/>
<feature type="compositionally biased region" description="Basic and acidic residues" evidence="1">
    <location>
        <begin position="329"/>
        <end position="338"/>
    </location>
</feature>
<sequence>MNRRTLLLLSGAAVVAVGGAMLLTPADQPPPSPAGAALAFRGLAQRLQSAAKIEAKRHDGTLEITRRGETWVLPAKGGYPVRQEKVRELLTGLTELRLTEPRTANPEMLDRLGLEDPARDGATSTLLRVLDAQGGVIAELVIGRRRVRTQGNVPESAYVRRPGENQAWLAEGRIPVDADPQLWLDRDIANLPRERVRRVAISRTGAPPLVLTRSADADAKLQLAEPADAPPTDETALDEVGRAFEFLTFLDVKPEAEIPGEALGETRFELSDNLAVVVRPRKDGETIWITLAAEGDDEAARLNARWRGWAYQVGQWKEKAFVPLLAELRRQEEQRTEPADEAPEQPAGATDAPPPAPQAPAAAQDTPAEAPRPPQ</sequence>
<accession>A0A9X9WVW2</accession>
<keyword evidence="5" id="KW-1185">Reference proteome</keyword>
<protein>
    <submittedName>
        <fullName evidence="4">DUF4340 domain-containing protein</fullName>
    </submittedName>
</protein>
<evidence type="ECO:0000313" key="4">
    <source>
        <dbReference type="EMBL" id="MBR0671291.1"/>
    </source>
</evidence>
<reference evidence="4" key="1">
    <citation type="submission" date="2020-01" db="EMBL/GenBank/DDBJ databases">
        <authorList>
            <person name="Rat A."/>
        </authorList>
    </citation>
    <scope>NUCLEOTIDE SEQUENCE</scope>
    <source>
        <strain evidence="4">LMG 31231</strain>
    </source>
</reference>
<dbReference type="Proteomes" id="UP001138751">
    <property type="component" value="Unassembled WGS sequence"/>
</dbReference>
<feature type="chain" id="PRO_5040858862" evidence="2">
    <location>
        <begin position="27"/>
        <end position="375"/>
    </location>
</feature>
<feature type="domain" description="DUF4340" evidence="3">
    <location>
        <begin position="71"/>
        <end position="253"/>
    </location>
</feature>
<keyword evidence="2" id="KW-0732">Signal</keyword>
<dbReference type="RefSeq" id="WP_211861668.1">
    <property type="nucleotide sequence ID" value="NZ_JAAEDM010000017.1"/>
</dbReference>
<dbReference type="EMBL" id="JAAEDM010000017">
    <property type="protein sequence ID" value="MBR0671291.1"/>
    <property type="molecule type" value="Genomic_DNA"/>
</dbReference>
<evidence type="ECO:0000256" key="1">
    <source>
        <dbReference type="SAM" id="MobiDB-lite"/>
    </source>
</evidence>
<reference evidence="4" key="2">
    <citation type="journal article" date="2021" name="Syst. Appl. Microbiol.">
        <title>Roseomonas hellenica sp. nov., isolated from roots of wild-growing Alkanna tinctoria.</title>
        <authorList>
            <person name="Rat A."/>
            <person name="Naranjo H.D."/>
            <person name="Lebbe L."/>
            <person name="Cnockaert M."/>
            <person name="Krigas N."/>
            <person name="Grigoriadou K."/>
            <person name="Maloupa E."/>
            <person name="Willems A."/>
        </authorList>
    </citation>
    <scope>NUCLEOTIDE SEQUENCE</scope>
    <source>
        <strain evidence="4">LMG 31231</strain>
    </source>
</reference>
<name>A0A9X9WVW2_9PROT</name>
<feature type="compositionally biased region" description="Low complexity" evidence="1">
    <location>
        <begin position="359"/>
        <end position="369"/>
    </location>
</feature>
<evidence type="ECO:0000259" key="3">
    <source>
        <dbReference type="Pfam" id="PF14238"/>
    </source>
</evidence>
<organism evidence="4 5">
    <name type="scientific">Neoroseomonas soli</name>
    <dbReference type="NCBI Taxonomy" id="1081025"/>
    <lineage>
        <taxon>Bacteria</taxon>
        <taxon>Pseudomonadati</taxon>
        <taxon>Pseudomonadota</taxon>
        <taxon>Alphaproteobacteria</taxon>
        <taxon>Acetobacterales</taxon>
        <taxon>Acetobacteraceae</taxon>
        <taxon>Neoroseomonas</taxon>
    </lineage>
</organism>
<gene>
    <name evidence="4" type="ORF">GXW76_08920</name>
</gene>
<evidence type="ECO:0000256" key="2">
    <source>
        <dbReference type="SAM" id="SignalP"/>
    </source>
</evidence>
<feature type="region of interest" description="Disordered" evidence="1">
    <location>
        <begin position="329"/>
        <end position="375"/>
    </location>
</feature>